<feature type="region of interest" description="Disordered" evidence="2">
    <location>
        <begin position="105"/>
        <end position="157"/>
    </location>
</feature>
<feature type="compositionally biased region" description="Low complexity" evidence="2">
    <location>
        <begin position="472"/>
        <end position="484"/>
    </location>
</feature>
<feature type="compositionally biased region" description="Basic and acidic residues" evidence="2">
    <location>
        <begin position="124"/>
        <end position="136"/>
    </location>
</feature>
<proteinExistence type="predicted"/>
<dbReference type="Proteomes" id="UP000553632">
    <property type="component" value="Unassembled WGS sequence"/>
</dbReference>
<evidence type="ECO:0000313" key="4">
    <source>
        <dbReference type="Proteomes" id="UP000553632"/>
    </source>
</evidence>
<comment type="caution">
    <text evidence="3">The sequence shown here is derived from an EMBL/GenBank/DDBJ whole genome shotgun (WGS) entry which is preliminary data.</text>
</comment>
<dbReference type="AlphaFoldDB" id="A0A7J6PPJ6"/>
<evidence type="ECO:0000313" key="3">
    <source>
        <dbReference type="EMBL" id="KAF4697952.1"/>
    </source>
</evidence>
<reference evidence="3 4" key="1">
    <citation type="submission" date="2020-04" db="EMBL/GenBank/DDBJ databases">
        <title>Perkinsus olseni comparative genomics.</title>
        <authorList>
            <person name="Bogema D.R."/>
        </authorList>
    </citation>
    <scope>NUCLEOTIDE SEQUENCE [LARGE SCALE GENOMIC DNA]</scope>
    <source>
        <strain evidence="3 4">ATCC PRA-207</strain>
    </source>
</reference>
<protein>
    <submittedName>
        <fullName evidence="3">Uncharacterized protein</fullName>
    </submittedName>
</protein>
<feature type="region of interest" description="Disordered" evidence="2">
    <location>
        <begin position="536"/>
        <end position="559"/>
    </location>
</feature>
<gene>
    <name evidence="3" type="ORF">FOZ63_020117</name>
</gene>
<feature type="region of interest" description="Disordered" evidence="2">
    <location>
        <begin position="317"/>
        <end position="343"/>
    </location>
</feature>
<name>A0A7J6PPJ6_PEROL</name>
<feature type="compositionally biased region" description="Polar residues" evidence="2">
    <location>
        <begin position="137"/>
        <end position="146"/>
    </location>
</feature>
<dbReference type="EMBL" id="JABANO010038805">
    <property type="protein sequence ID" value="KAF4697952.1"/>
    <property type="molecule type" value="Genomic_DNA"/>
</dbReference>
<accession>A0A7J6PPJ6</accession>
<keyword evidence="4" id="KW-1185">Reference proteome</keyword>
<sequence>NLDTPTSQVRSFQMSAVDDVRQRMDNLIKKHLRRNPEIADPEGTAVDWVFRDAVRKQFRIFYRADTMSWYYRLPQGRTRGRKCVRAGVLNTLKFVCGDKAQREESEQEPMSYVTDSRGRKRKSCERIRAADSERGDNSFSPDSRVSSEPEGTLPHNYCDSRRASEVYRLRKEVSLLRCSNAGLRSIAEERLERIRQLEAVVWTRQATADGDDGSEEDGSSKISERAEVDEWKKDFEERMEAKEQDRDVAIKELQRVGEVTSDRIRALEEELKASRADASGLRGMLSDIQTRMDRIETNDGVLSKRIRVVEATCQAPQPKRVERLPDSSRGSPKNGGTFRSDVSVKEESKGLRVANSELFHDIVVVEMDAVANAKQRMEELIQEHLRRNPRIVEPDSTADDWTFREALKKQFGILYDRTSMTWFYSLPDGRKRVKRCVEAGILDTLRVICEDKARRKKKRKPHEGARLSGPYSGTPSSASESSVSTRSADYRRGWKLRRRLSSLKCTNAGLRSIAAERLQRINELEAEKVAAWNPLRGAEDADGSEGAERSGPFPRVGPDQATVSMAELEKWKKRMEVKEKERKLAVEETERLRGHHNKKEAAMKDKLKTLRTETRSLRMILSAVQQEVDRMKREDGSSPCYKPLLRGPDGDYSHRVCGGILHRRIVHQEAVAGFVVV</sequence>
<evidence type="ECO:0000256" key="2">
    <source>
        <dbReference type="SAM" id="MobiDB-lite"/>
    </source>
</evidence>
<feature type="coiled-coil region" evidence="1">
    <location>
        <begin position="232"/>
        <end position="284"/>
    </location>
</feature>
<feature type="non-terminal residue" evidence="3">
    <location>
        <position position="677"/>
    </location>
</feature>
<keyword evidence="1" id="KW-0175">Coiled coil</keyword>
<evidence type="ECO:0000256" key="1">
    <source>
        <dbReference type="SAM" id="Coils"/>
    </source>
</evidence>
<organism evidence="3 4">
    <name type="scientific">Perkinsus olseni</name>
    <name type="common">Perkinsus atlanticus</name>
    <dbReference type="NCBI Taxonomy" id="32597"/>
    <lineage>
        <taxon>Eukaryota</taxon>
        <taxon>Sar</taxon>
        <taxon>Alveolata</taxon>
        <taxon>Perkinsozoa</taxon>
        <taxon>Perkinsea</taxon>
        <taxon>Perkinsida</taxon>
        <taxon>Perkinsidae</taxon>
        <taxon>Perkinsus</taxon>
    </lineage>
</organism>
<feature type="region of interest" description="Disordered" evidence="2">
    <location>
        <begin position="453"/>
        <end position="484"/>
    </location>
</feature>